<evidence type="ECO:0000313" key="2">
    <source>
        <dbReference type="EMBL" id="WVZ05291.1"/>
    </source>
</evidence>
<dbReference type="PANTHER" id="PTHR24559:SF441">
    <property type="entry name" value="NUCLEOTIDYLTRANSFERASE, RIBONUCLEASE H"/>
    <property type="match status" value="1"/>
</dbReference>
<dbReference type="InterPro" id="IPR053134">
    <property type="entry name" value="RNA-dir_DNA_polymerase"/>
</dbReference>
<gene>
    <name evidence="2" type="ORF">V8G54_018637</name>
</gene>
<protein>
    <recommendedName>
        <fullName evidence="1">Reverse transcriptase domain-containing protein</fullName>
    </recommendedName>
</protein>
<organism evidence="2 3">
    <name type="scientific">Vigna mungo</name>
    <name type="common">Black gram</name>
    <name type="synonym">Phaseolus mungo</name>
    <dbReference type="NCBI Taxonomy" id="3915"/>
    <lineage>
        <taxon>Eukaryota</taxon>
        <taxon>Viridiplantae</taxon>
        <taxon>Streptophyta</taxon>
        <taxon>Embryophyta</taxon>
        <taxon>Tracheophyta</taxon>
        <taxon>Spermatophyta</taxon>
        <taxon>Magnoliopsida</taxon>
        <taxon>eudicotyledons</taxon>
        <taxon>Gunneridae</taxon>
        <taxon>Pentapetalae</taxon>
        <taxon>rosids</taxon>
        <taxon>fabids</taxon>
        <taxon>Fabales</taxon>
        <taxon>Fabaceae</taxon>
        <taxon>Papilionoideae</taxon>
        <taxon>50 kb inversion clade</taxon>
        <taxon>NPAAA clade</taxon>
        <taxon>indigoferoid/millettioid clade</taxon>
        <taxon>Phaseoleae</taxon>
        <taxon>Vigna</taxon>
    </lineage>
</organism>
<dbReference type="PANTHER" id="PTHR24559">
    <property type="entry name" value="TRANSPOSON TY3-I GAG-POL POLYPROTEIN"/>
    <property type="match status" value="1"/>
</dbReference>
<dbReference type="EMBL" id="CP144695">
    <property type="protein sequence ID" value="WVZ05291.1"/>
    <property type="molecule type" value="Genomic_DNA"/>
</dbReference>
<reference evidence="2 3" key="1">
    <citation type="journal article" date="2023" name="Life. Sci Alliance">
        <title>Evolutionary insights into 3D genome organization and epigenetic landscape of Vigna mungo.</title>
        <authorList>
            <person name="Junaid A."/>
            <person name="Singh B."/>
            <person name="Bhatia S."/>
        </authorList>
    </citation>
    <scope>NUCLEOTIDE SEQUENCE [LARGE SCALE GENOMIC DNA]</scope>
    <source>
        <strain evidence="2">Urdbean</strain>
    </source>
</reference>
<dbReference type="AlphaFoldDB" id="A0AAQ3N9J8"/>
<proteinExistence type="predicted"/>
<evidence type="ECO:0000259" key="1">
    <source>
        <dbReference type="Pfam" id="PF00078"/>
    </source>
</evidence>
<dbReference type="CDD" id="cd01647">
    <property type="entry name" value="RT_LTR"/>
    <property type="match status" value="1"/>
</dbReference>
<dbReference type="InterPro" id="IPR043502">
    <property type="entry name" value="DNA/RNA_pol_sf"/>
</dbReference>
<dbReference type="Pfam" id="PF00078">
    <property type="entry name" value="RVT_1"/>
    <property type="match status" value="1"/>
</dbReference>
<dbReference type="Gene3D" id="3.10.10.10">
    <property type="entry name" value="HIV Type 1 Reverse Transcriptase, subunit A, domain 1"/>
    <property type="match status" value="1"/>
</dbReference>
<dbReference type="InterPro" id="IPR043128">
    <property type="entry name" value="Rev_trsase/Diguanyl_cyclase"/>
</dbReference>
<keyword evidence="3" id="KW-1185">Reference proteome</keyword>
<accession>A0AAQ3N9J8</accession>
<feature type="domain" description="Reverse transcriptase" evidence="1">
    <location>
        <begin position="21"/>
        <end position="119"/>
    </location>
</feature>
<dbReference type="Gene3D" id="3.30.70.270">
    <property type="match status" value="1"/>
</dbReference>
<dbReference type="Proteomes" id="UP001374535">
    <property type="component" value="Chromosome 6"/>
</dbReference>
<name>A0AAQ3N9J8_VIGMU</name>
<sequence length="121" mass="14210">MEYGNIRYSQSAYSILVILMKMNNQWRMCVDYKALNKATIPDKFPMPVIEELLDELHGVKHFSKLNLKFGYHEVCMKVDDIPKIAFRTYEGHYEYLVMPFGLMNAPSTFQSLLNEVFRSCL</sequence>
<evidence type="ECO:0000313" key="3">
    <source>
        <dbReference type="Proteomes" id="UP001374535"/>
    </source>
</evidence>
<dbReference type="SUPFAM" id="SSF56672">
    <property type="entry name" value="DNA/RNA polymerases"/>
    <property type="match status" value="1"/>
</dbReference>
<dbReference type="InterPro" id="IPR000477">
    <property type="entry name" value="RT_dom"/>
</dbReference>